<feature type="transmembrane region" description="Helical" evidence="1">
    <location>
        <begin position="39"/>
        <end position="57"/>
    </location>
</feature>
<evidence type="ECO:0008006" key="4">
    <source>
        <dbReference type="Google" id="ProtNLM"/>
    </source>
</evidence>
<dbReference type="OrthoDB" id="893795at2"/>
<name>A0A1I2JR27_9BACT</name>
<organism evidence="2 3">
    <name type="scientific">Thermoflexibacter ruber</name>
    <dbReference type="NCBI Taxonomy" id="1003"/>
    <lineage>
        <taxon>Bacteria</taxon>
        <taxon>Pseudomonadati</taxon>
        <taxon>Bacteroidota</taxon>
        <taxon>Cytophagia</taxon>
        <taxon>Cytophagales</taxon>
        <taxon>Thermoflexibacteraceae</taxon>
        <taxon>Thermoflexibacter</taxon>
    </lineage>
</organism>
<keyword evidence="1" id="KW-1133">Transmembrane helix</keyword>
<feature type="transmembrane region" description="Helical" evidence="1">
    <location>
        <begin position="97"/>
        <end position="119"/>
    </location>
</feature>
<evidence type="ECO:0000313" key="2">
    <source>
        <dbReference type="EMBL" id="SFF55141.1"/>
    </source>
</evidence>
<dbReference type="AlphaFoldDB" id="A0A1I2JR27"/>
<keyword evidence="3" id="KW-1185">Reference proteome</keyword>
<gene>
    <name evidence="2" type="ORF">SAMN04488541_10556</name>
</gene>
<feature type="transmembrane region" description="Helical" evidence="1">
    <location>
        <begin position="69"/>
        <end position="91"/>
    </location>
</feature>
<dbReference type="Proteomes" id="UP000199513">
    <property type="component" value="Unassembled WGS sequence"/>
</dbReference>
<keyword evidence="1" id="KW-0472">Membrane</keyword>
<protein>
    <recommendedName>
        <fullName evidence="4">ATP synthase I chain</fullName>
    </recommendedName>
</protein>
<proteinExistence type="predicted"/>
<dbReference type="EMBL" id="FONY01000055">
    <property type="protein sequence ID" value="SFF55141.1"/>
    <property type="molecule type" value="Genomic_DNA"/>
</dbReference>
<sequence>MLEKKFFTSLSLFTAGLSLVVMLLQLAIANLIFPHTWFLLAYFFAITLLSHFIMLKATKSKEPIDTYNATMGSTALRLFLGLVIVITYIYVFKKHTFNFAITFFVLYALFTTFEIRSLLKKIKKEG</sequence>
<feature type="transmembrane region" description="Helical" evidence="1">
    <location>
        <begin position="12"/>
        <end position="33"/>
    </location>
</feature>
<accession>A0A1I2JR27</accession>
<evidence type="ECO:0000313" key="3">
    <source>
        <dbReference type="Proteomes" id="UP000199513"/>
    </source>
</evidence>
<reference evidence="2 3" key="1">
    <citation type="submission" date="2016-10" db="EMBL/GenBank/DDBJ databases">
        <authorList>
            <person name="de Groot N.N."/>
        </authorList>
    </citation>
    <scope>NUCLEOTIDE SEQUENCE [LARGE SCALE GENOMIC DNA]</scope>
    <source>
        <strain>GEY</strain>
        <strain evidence="3">DSM 9560</strain>
    </source>
</reference>
<keyword evidence="1" id="KW-0812">Transmembrane</keyword>
<dbReference type="RefSeq" id="WP_143091028.1">
    <property type="nucleotide sequence ID" value="NZ_FONY01000055.1"/>
</dbReference>
<evidence type="ECO:0000256" key="1">
    <source>
        <dbReference type="SAM" id="Phobius"/>
    </source>
</evidence>